<dbReference type="RefSeq" id="XP_007724623.1">
    <property type="nucleotide sequence ID" value="XM_007726433.1"/>
</dbReference>
<keyword evidence="1" id="KW-1133">Transmembrane helix</keyword>
<feature type="transmembrane region" description="Helical" evidence="1">
    <location>
        <begin position="61"/>
        <end position="79"/>
    </location>
</feature>
<dbReference type="EMBL" id="AMWN01000004">
    <property type="protein sequence ID" value="EXJ88617.1"/>
    <property type="molecule type" value="Genomic_DNA"/>
</dbReference>
<feature type="non-terminal residue" evidence="2">
    <location>
        <position position="92"/>
    </location>
</feature>
<keyword evidence="3" id="KW-1185">Reference proteome</keyword>
<protein>
    <submittedName>
        <fullName evidence="2">Uncharacterized protein</fullName>
    </submittedName>
</protein>
<sequence>MDLFSLCPGVFLIFLNMILPAHVIVVNTLCSLFLISFVVGRKVAGYIREHGRRDVARVGEYTYFAFLVFVTWALSRGTGQRIDCRHLLPERP</sequence>
<dbReference type="Proteomes" id="UP000019484">
    <property type="component" value="Unassembled WGS sequence"/>
</dbReference>
<comment type="caution">
    <text evidence="2">The sequence shown here is derived from an EMBL/GenBank/DDBJ whole genome shotgun (WGS) entry which is preliminary data.</text>
</comment>
<keyword evidence="1" id="KW-0472">Membrane</keyword>
<dbReference type="OrthoDB" id="10579899at2759"/>
<dbReference type="HOGENOM" id="CLU_2418951_0_0_1"/>
<evidence type="ECO:0000256" key="1">
    <source>
        <dbReference type="SAM" id="Phobius"/>
    </source>
</evidence>
<evidence type="ECO:0000313" key="3">
    <source>
        <dbReference type="Proteomes" id="UP000019484"/>
    </source>
</evidence>
<keyword evidence="1" id="KW-0812">Transmembrane</keyword>
<dbReference type="AlphaFoldDB" id="W9Y6Z5"/>
<organism evidence="2 3">
    <name type="scientific">Capronia coronata CBS 617.96</name>
    <dbReference type="NCBI Taxonomy" id="1182541"/>
    <lineage>
        <taxon>Eukaryota</taxon>
        <taxon>Fungi</taxon>
        <taxon>Dikarya</taxon>
        <taxon>Ascomycota</taxon>
        <taxon>Pezizomycotina</taxon>
        <taxon>Eurotiomycetes</taxon>
        <taxon>Chaetothyriomycetidae</taxon>
        <taxon>Chaetothyriales</taxon>
        <taxon>Herpotrichiellaceae</taxon>
        <taxon>Capronia</taxon>
    </lineage>
</organism>
<dbReference type="GeneID" id="19160422"/>
<reference evidence="2 3" key="1">
    <citation type="submission" date="2013-03" db="EMBL/GenBank/DDBJ databases">
        <title>The Genome Sequence of Capronia coronata CBS 617.96.</title>
        <authorList>
            <consortium name="The Broad Institute Genomics Platform"/>
            <person name="Cuomo C."/>
            <person name="de Hoog S."/>
            <person name="Gorbushina A."/>
            <person name="Walker B."/>
            <person name="Young S.K."/>
            <person name="Zeng Q."/>
            <person name="Gargeya S."/>
            <person name="Fitzgerald M."/>
            <person name="Haas B."/>
            <person name="Abouelleil A."/>
            <person name="Allen A.W."/>
            <person name="Alvarado L."/>
            <person name="Arachchi H.M."/>
            <person name="Berlin A.M."/>
            <person name="Chapman S.B."/>
            <person name="Gainer-Dewar J."/>
            <person name="Goldberg J."/>
            <person name="Griggs A."/>
            <person name="Gujja S."/>
            <person name="Hansen M."/>
            <person name="Howarth C."/>
            <person name="Imamovic A."/>
            <person name="Ireland A."/>
            <person name="Larimer J."/>
            <person name="McCowan C."/>
            <person name="Murphy C."/>
            <person name="Pearson M."/>
            <person name="Poon T.W."/>
            <person name="Priest M."/>
            <person name="Roberts A."/>
            <person name="Saif S."/>
            <person name="Shea T."/>
            <person name="Sisk P."/>
            <person name="Sykes S."/>
            <person name="Wortman J."/>
            <person name="Nusbaum C."/>
            <person name="Birren B."/>
        </authorList>
    </citation>
    <scope>NUCLEOTIDE SEQUENCE [LARGE SCALE GENOMIC DNA]</scope>
    <source>
        <strain evidence="2 3">CBS 617.96</strain>
    </source>
</reference>
<accession>W9Y6Z5</accession>
<gene>
    <name evidence="2" type="ORF">A1O1_05547</name>
</gene>
<evidence type="ECO:0000313" key="2">
    <source>
        <dbReference type="EMBL" id="EXJ88617.1"/>
    </source>
</evidence>
<name>W9Y6Z5_9EURO</name>
<feature type="transmembrane region" description="Helical" evidence="1">
    <location>
        <begin position="12"/>
        <end position="40"/>
    </location>
</feature>
<proteinExistence type="predicted"/>